<dbReference type="Gene3D" id="3.40.50.1000">
    <property type="entry name" value="HAD superfamily/HAD-like"/>
    <property type="match status" value="1"/>
</dbReference>
<dbReference type="InterPro" id="IPR023299">
    <property type="entry name" value="ATPase_P-typ_cyto_dom_N"/>
</dbReference>
<keyword evidence="10 12" id="KW-0472">Membrane</keyword>
<dbReference type="SUPFAM" id="SSF56784">
    <property type="entry name" value="HAD-like"/>
    <property type="match status" value="1"/>
</dbReference>
<dbReference type="InterPro" id="IPR023214">
    <property type="entry name" value="HAD_sf"/>
</dbReference>
<evidence type="ECO:0000256" key="3">
    <source>
        <dbReference type="ARBA" id="ARBA00022692"/>
    </source>
</evidence>
<evidence type="ECO:0000259" key="13">
    <source>
        <dbReference type="Pfam" id="PF16209"/>
    </source>
</evidence>
<keyword evidence="8 12" id="KW-1278">Translocase</keyword>
<keyword evidence="4" id="KW-0479">Metal-binding</keyword>
<accession>A0ABM4D3S0</accession>
<sequence>MYWRKFSPPATLSSNDWTVEPRVSKTIVNKHEHRGNKIKTTKYTILTFIPKNLFEQFHRFANVYFLFIIILNWIPQVNAFGKEIAMFPLIFVLAVTALKDIFEDRQRYLSDKMVNNYICSVYESEEAKFVSSKWKDVCVGDIIELTSDSLIPADMLLLYSSDENGLCHISTANLDGETNLKQKEIPKGFLENDKQFSVRNIDFKVKCEKPNNILHNFCGSILYKNGKETGVDGNHLLLRGCVVKNTASVIGLVLYAGHDTKVMLNNSSPRYKRSRLEKDINKDVIGCVFILFVFCTAGAIGCSVWAKEYNLFETIFSTDKSEKPSYEGFLRFWTFIIVLQVIIPISLYVSVEIVKLGQVYFINNDKEMFYEKTAQYPICRATNINEDLGQIQYVFSDKTGTLTENKMVFKKFSIGGVLGTHNSGLNNEGESLCKRDAEMLLANKDSTFLNIWDEFFTVLTICNTVVVSSQPSLPTETNSKSYFIKSESKRRFSSSIIQRSSINSNGKLKRAQTLPDVTVDQSIDDIAEEDSIELNDYLHVTRRVRIFSKVISDRLSRSIDSINSWLDCGLTPTYEFESPDEGALVKAASLYGYKLANRTPEQIFFATPSGEIKVFDILHILQFDSQRKRMSVIVRDDAGLIKVYSKGADSAFLNFLKEGQEDIQTVTDQHLEEFAKEGLRTLCIAKKDLTTEQYNIWLEKRHLAERSLTNRHTLLASSAELIETDFQLLGATAIEDRLQDGVPETIANLRYAGIKVWILTGDKQETAVNIGFSSKLIDSSMEIITLNSKSKEECNELLEQIQQRISTTWPENSVVIKHPRGNINTGRPPLALIVDGVTLTFALEKPLDKKFVEIARYCESVICCRAAPLQKAAVVSLIRENLKVMSLAIGDGANDVSMLQMAEIGVGIAGEEGVQAVMASDFVLGRFRFLQRLLLLHGFWCYDRTARMIVYFFYKNAMFVSLLFWYQLYNGFSGSNAIDDISLILFNLIFTSLPPIISGIFDQSLNAEAVIKRPLLYQWGQFGKGYSRKLFWISVLDAVYQSLVLYFITMYSYFDLPFGMLVVGITYHQLAVLTVSLHIAVETPNWTWIHGVVIFGSASISYIYFLIFCAIDPLINIYWGVYEVMSSSQFWLLSFICPIIALLPRLVYRAFANTLRPSIIQLVRKK</sequence>
<dbReference type="SUPFAM" id="SSF81660">
    <property type="entry name" value="Metal cation-transporting ATPase, ATP-binding domain N"/>
    <property type="match status" value="1"/>
</dbReference>
<evidence type="ECO:0000256" key="12">
    <source>
        <dbReference type="RuleBase" id="RU362033"/>
    </source>
</evidence>
<evidence type="ECO:0000256" key="2">
    <source>
        <dbReference type="ARBA" id="ARBA00008109"/>
    </source>
</evidence>
<keyword evidence="3 12" id="KW-0812">Transmembrane</keyword>
<dbReference type="InterPro" id="IPR032630">
    <property type="entry name" value="P_typ_ATPase_c"/>
</dbReference>
<comment type="catalytic activity">
    <reaction evidence="11 12">
        <text>ATP + H2O + phospholipidSide 1 = ADP + phosphate + phospholipidSide 2.</text>
        <dbReference type="EC" id="7.6.2.1"/>
    </reaction>
</comment>
<feature type="transmembrane region" description="Helical" evidence="12">
    <location>
        <begin position="84"/>
        <end position="102"/>
    </location>
</feature>
<evidence type="ECO:0000313" key="16">
    <source>
        <dbReference type="RefSeq" id="XP_065668922.1"/>
    </source>
</evidence>
<name>A0ABM4D3S0_HYDVU</name>
<evidence type="ECO:0000256" key="8">
    <source>
        <dbReference type="ARBA" id="ARBA00022967"/>
    </source>
</evidence>
<reference evidence="16" key="1">
    <citation type="submission" date="2025-08" db="UniProtKB">
        <authorList>
            <consortium name="RefSeq"/>
        </authorList>
    </citation>
    <scope>IDENTIFICATION</scope>
</reference>
<evidence type="ECO:0000256" key="4">
    <source>
        <dbReference type="ARBA" id="ARBA00022723"/>
    </source>
</evidence>
<dbReference type="PANTHER" id="PTHR24092:SF218">
    <property type="entry name" value="PHOSPHOLIPID-TRANSPORTING ATPASE"/>
    <property type="match status" value="1"/>
</dbReference>
<comment type="subcellular location">
    <subcellularLocation>
        <location evidence="1 12">Membrane</location>
        <topology evidence="1 12">Multi-pass membrane protein</topology>
    </subcellularLocation>
</comment>
<keyword evidence="9 12" id="KW-1133">Transmembrane helix</keyword>
<feature type="domain" description="P-type ATPase C-terminal" evidence="14">
    <location>
        <begin position="917"/>
        <end position="1158"/>
    </location>
</feature>
<dbReference type="Pfam" id="PF16212">
    <property type="entry name" value="PhoLip_ATPase_C"/>
    <property type="match status" value="1"/>
</dbReference>
<dbReference type="SUPFAM" id="SSF81665">
    <property type="entry name" value="Calcium ATPase, transmembrane domain M"/>
    <property type="match status" value="1"/>
</dbReference>
<dbReference type="Pfam" id="PF13246">
    <property type="entry name" value="Cation_ATPase"/>
    <property type="match status" value="1"/>
</dbReference>
<dbReference type="Gene3D" id="3.40.1110.10">
    <property type="entry name" value="Calcium-transporting ATPase, cytoplasmic domain N"/>
    <property type="match status" value="1"/>
</dbReference>
<comment type="similarity">
    <text evidence="2 12">Belongs to the cation transport ATPase (P-type) (TC 3.A.3) family. Type IV subfamily.</text>
</comment>
<dbReference type="Pfam" id="PF16209">
    <property type="entry name" value="PhoLip_ATPase_N"/>
    <property type="match status" value="1"/>
</dbReference>
<feature type="transmembrane region" description="Helical" evidence="12">
    <location>
        <begin position="60"/>
        <end position="78"/>
    </location>
</feature>
<feature type="transmembrane region" description="Helical" evidence="12">
    <location>
        <begin position="1130"/>
        <end position="1148"/>
    </location>
</feature>
<feature type="transmembrane region" description="Helical" evidence="12">
    <location>
        <begin position="949"/>
        <end position="969"/>
    </location>
</feature>
<dbReference type="InterPro" id="IPR018303">
    <property type="entry name" value="ATPase_P-typ_P_site"/>
</dbReference>
<evidence type="ECO:0000259" key="14">
    <source>
        <dbReference type="Pfam" id="PF16212"/>
    </source>
</evidence>
<gene>
    <name evidence="16" type="primary">LOC100198383</name>
</gene>
<keyword evidence="15" id="KW-1185">Reference proteome</keyword>
<protein>
    <recommendedName>
        <fullName evidence="12">Phospholipid-transporting ATPase</fullName>
        <ecNumber evidence="12">7.6.2.1</ecNumber>
    </recommendedName>
</protein>
<dbReference type="InterPro" id="IPR023298">
    <property type="entry name" value="ATPase_P-typ_TM_dom_sf"/>
</dbReference>
<dbReference type="PANTHER" id="PTHR24092">
    <property type="entry name" value="PROBABLE PHOSPHOLIPID-TRANSPORTING ATPASE"/>
    <property type="match status" value="1"/>
</dbReference>
<dbReference type="EC" id="7.6.2.1" evidence="12"/>
<dbReference type="SFLD" id="SFLDS00003">
    <property type="entry name" value="Haloacid_Dehalogenase"/>
    <property type="match status" value="1"/>
</dbReference>
<dbReference type="InterPro" id="IPR044492">
    <property type="entry name" value="P_typ_ATPase_HD_dom"/>
</dbReference>
<proteinExistence type="inferred from homology"/>
<dbReference type="InterPro" id="IPR006539">
    <property type="entry name" value="P-type_ATPase_IV"/>
</dbReference>
<keyword evidence="6 12" id="KW-0067">ATP-binding</keyword>
<dbReference type="PROSITE" id="PS00154">
    <property type="entry name" value="ATPASE_E1_E2"/>
    <property type="match status" value="1"/>
</dbReference>
<dbReference type="CDD" id="cd02073">
    <property type="entry name" value="P-type_ATPase_APLT_Dnf-like"/>
    <property type="match status" value="1"/>
</dbReference>
<dbReference type="InterPro" id="IPR001757">
    <property type="entry name" value="P_typ_ATPase"/>
</dbReference>
<dbReference type="GeneID" id="100198383"/>
<dbReference type="SUPFAM" id="SSF81653">
    <property type="entry name" value="Calcium ATPase, transduction domain A"/>
    <property type="match status" value="1"/>
</dbReference>
<evidence type="ECO:0000256" key="5">
    <source>
        <dbReference type="ARBA" id="ARBA00022741"/>
    </source>
</evidence>
<feature type="domain" description="P-type ATPase N-terminal" evidence="13">
    <location>
        <begin position="30"/>
        <end position="84"/>
    </location>
</feature>
<feature type="transmembrane region" description="Helical" evidence="12">
    <location>
        <begin position="1060"/>
        <end position="1081"/>
    </location>
</feature>
<dbReference type="InterPro" id="IPR032631">
    <property type="entry name" value="P-type_ATPase_N"/>
</dbReference>
<feature type="transmembrane region" description="Helical" evidence="12">
    <location>
        <begin position="1030"/>
        <end position="1054"/>
    </location>
</feature>
<dbReference type="Proteomes" id="UP001652625">
    <property type="component" value="Chromosome 12"/>
</dbReference>
<evidence type="ECO:0000313" key="15">
    <source>
        <dbReference type="Proteomes" id="UP001652625"/>
    </source>
</evidence>
<organism evidence="15 16">
    <name type="scientific">Hydra vulgaris</name>
    <name type="common">Hydra</name>
    <name type="synonym">Hydra attenuata</name>
    <dbReference type="NCBI Taxonomy" id="6087"/>
    <lineage>
        <taxon>Eukaryota</taxon>
        <taxon>Metazoa</taxon>
        <taxon>Cnidaria</taxon>
        <taxon>Hydrozoa</taxon>
        <taxon>Hydroidolina</taxon>
        <taxon>Anthoathecata</taxon>
        <taxon>Aplanulata</taxon>
        <taxon>Hydridae</taxon>
        <taxon>Hydra</taxon>
    </lineage>
</organism>
<dbReference type="InterPro" id="IPR008250">
    <property type="entry name" value="ATPase_P-typ_transduc_dom_A_sf"/>
</dbReference>
<evidence type="ECO:0000256" key="7">
    <source>
        <dbReference type="ARBA" id="ARBA00022842"/>
    </source>
</evidence>
<keyword evidence="5 12" id="KW-0547">Nucleotide-binding</keyword>
<feature type="transmembrane region" description="Helical" evidence="12">
    <location>
        <begin position="981"/>
        <end position="1001"/>
    </location>
</feature>
<dbReference type="InterPro" id="IPR036412">
    <property type="entry name" value="HAD-like_sf"/>
</dbReference>
<evidence type="ECO:0000256" key="1">
    <source>
        <dbReference type="ARBA" id="ARBA00004141"/>
    </source>
</evidence>
<keyword evidence="7 12" id="KW-0460">Magnesium</keyword>
<feature type="transmembrane region" description="Helical" evidence="12">
    <location>
        <begin position="1093"/>
        <end position="1118"/>
    </location>
</feature>
<dbReference type="SFLD" id="SFLDG00002">
    <property type="entry name" value="C1.7:_P-type_atpase_like"/>
    <property type="match status" value="1"/>
</dbReference>
<dbReference type="NCBIfam" id="TIGR01652">
    <property type="entry name" value="ATPase-Plipid"/>
    <property type="match status" value="2"/>
</dbReference>
<dbReference type="PRINTS" id="PR00119">
    <property type="entry name" value="CATATPASE"/>
</dbReference>
<dbReference type="NCBIfam" id="TIGR01494">
    <property type="entry name" value="ATPase_P-type"/>
    <property type="match status" value="1"/>
</dbReference>
<dbReference type="SFLD" id="SFLDF00027">
    <property type="entry name" value="p-type_atpase"/>
    <property type="match status" value="1"/>
</dbReference>
<evidence type="ECO:0000256" key="9">
    <source>
        <dbReference type="ARBA" id="ARBA00022989"/>
    </source>
</evidence>
<dbReference type="Gene3D" id="2.70.150.10">
    <property type="entry name" value="Calcium-transporting ATPase, cytoplasmic transduction domain A"/>
    <property type="match status" value="1"/>
</dbReference>
<evidence type="ECO:0000256" key="11">
    <source>
        <dbReference type="ARBA" id="ARBA00034036"/>
    </source>
</evidence>
<evidence type="ECO:0000256" key="6">
    <source>
        <dbReference type="ARBA" id="ARBA00022840"/>
    </source>
</evidence>
<evidence type="ECO:0000256" key="10">
    <source>
        <dbReference type="ARBA" id="ARBA00023136"/>
    </source>
</evidence>
<feature type="transmembrane region" description="Helical" evidence="12">
    <location>
        <begin position="332"/>
        <end position="351"/>
    </location>
</feature>
<feature type="transmembrane region" description="Helical" evidence="12">
    <location>
        <begin position="284"/>
        <end position="306"/>
    </location>
</feature>
<dbReference type="RefSeq" id="XP_065668922.1">
    <property type="nucleotide sequence ID" value="XM_065812850.1"/>
</dbReference>